<evidence type="ECO:0000256" key="6">
    <source>
        <dbReference type="ARBA" id="ARBA00023136"/>
    </source>
</evidence>
<dbReference type="Gene3D" id="2.40.170.20">
    <property type="entry name" value="TonB-dependent receptor, beta-barrel domain"/>
    <property type="match status" value="1"/>
</dbReference>
<dbReference type="Proteomes" id="UP000239590">
    <property type="component" value="Unassembled WGS sequence"/>
</dbReference>
<keyword evidence="2 8" id="KW-0813">Transport</keyword>
<dbReference type="GO" id="GO:0009279">
    <property type="term" value="C:cell outer membrane"/>
    <property type="evidence" value="ECO:0007669"/>
    <property type="project" value="UniProtKB-SubCell"/>
</dbReference>
<dbReference type="Pfam" id="PF13715">
    <property type="entry name" value="CarbopepD_reg_2"/>
    <property type="match status" value="1"/>
</dbReference>
<dbReference type="InterPro" id="IPR036942">
    <property type="entry name" value="Beta-barrel_TonB_sf"/>
</dbReference>
<dbReference type="InterPro" id="IPR012910">
    <property type="entry name" value="Plug_dom"/>
</dbReference>
<dbReference type="AlphaFoldDB" id="A0A2S7IQF5"/>
<evidence type="ECO:0000313" key="13">
    <source>
        <dbReference type="EMBL" id="PQA59906.1"/>
    </source>
</evidence>
<keyword evidence="14" id="KW-1185">Reference proteome</keyword>
<dbReference type="Pfam" id="PF07715">
    <property type="entry name" value="Plug"/>
    <property type="match status" value="1"/>
</dbReference>
<dbReference type="Pfam" id="PF00593">
    <property type="entry name" value="TonB_dep_Rec_b-barrel"/>
    <property type="match status" value="1"/>
</dbReference>
<protein>
    <submittedName>
        <fullName evidence="13">SusC/RagA family TonB-linked outer membrane protein</fullName>
    </submittedName>
</protein>
<evidence type="ECO:0000256" key="1">
    <source>
        <dbReference type="ARBA" id="ARBA00004571"/>
    </source>
</evidence>
<evidence type="ECO:0000256" key="5">
    <source>
        <dbReference type="ARBA" id="ARBA00023077"/>
    </source>
</evidence>
<comment type="caution">
    <text evidence="13">The sequence shown here is derived from an EMBL/GenBank/DDBJ whole genome shotgun (WGS) entry which is preliminary data.</text>
</comment>
<evidence type="ECO:0000256" key="10">
    <source>
        <dbReference type="SAM" id="MobiDB-lite"/>
    </source>
</evidence>
<dbReference type="InterPro" id="IPR023996">
    <property type="entry name" value="TonB-dep_OMP_SusC/RagA"/>
</dbReference>
<evidence type="ECO:0000259" key="12">
    <source>
        <dbReference type="Pfam" id="PF07715"/>
    </source>
</evidence>
<reference evidence="14" key="1">
    <citation type="submission" date="2018-02" db="EMBL/GenBank/DDBJ databases">
        <title>Genome sequencing of Solimonas sp. HR-BB.</title>
        <authorList>
            <person name="Lee Y."/>
            <person name="Jeon C.O."/>
        </authorList>
    </citation>
    <scope>NUCLEOTIDE SEQUENCE [LARGE SCALE GENOMIC DNA]</scope>
    <source>
        <strain evidence="14">HR-U</strain>
    </source>
</reference>
<dbReference type="SUPFAM" id="SSF56935">
    <property type="entry name" value="Porins"/>
    <property type="match status" value="1"/>
</dbReference>
<comment type="subcellular location">
    <subcellularLocation>
        <location evidence="1 8">Cell outer membrane</location>
        <topology evidence="1 8">Multi-pass membrane protein</topology>
    </subcellularLocation>
</comment>
<evidence type="ECO:0000256" key="3">
    <source>
        <dbReference type="ARBA" id="ARBA00022452"/>
    </source>
</evidence>
<evidence type="ECO:0000259" key="11">
    <source>
        <dbReference type="Pfam" id="PF00593"/>
    </source>
</evidence>
<dbReference type="NCBIfam" id="TIGR04057">
    <property type="entry name" value="SusC_RagA_signa"/>
    <property type="match status" value="1"/>
</dbReference>
<accession>A0A2S7IQF5</accession>
<comment type="similarity">
    <text evidence="8 9">Belongs to the TonB-dependent receptor family.</text>
</comment>
<proteinExistence type="inferred from homology"/>
<dbReference type="InterPro" id="IPR039426">
    <property type="entry name" value="TonB-dep_rcpt-like"/>
</dbReference>
<evidence type="ECO:0000313" key="14">
    <source>
        <dbReference type="Proteomes" id="UP000239590"/>
    </source>
</evidence>
<sequence length="1167" mass="127889">MEPLQPLEKVRSKAGSFIVCTSILLGISLTGKVQAQQTKPDSLAKPDTLVIPIPKADTIPKPRVRPDSTPTPRRIIQQDSLVIPSDTLPKPGARPVRPDSVKTPRRVAQSDSLVIPTDTIPKPANASRPANTAKPLAADSLPVTPPNAQVAADSLPGGRFVKGRVTDEKSGGLPGVGITVKNTKIQTITNTDGSYQLKVPNDQAILVFSFTGYKAQEQPVNRRPLLNVRLVPDVKALNEVVVVGYGTQSKRDLATATSRVAATEIKTAVVNTVDQALQGRVTGVQVTETSGEPGAATVVRIRGNNSLSGNNEPLYVVDGFPMPPYREASANFTGAYSQNGLYGINPNDIESMEVLKDAAATAIYGSRGANGVILITTKTGKRGEGRVELVNRTSFGQISNPIRMMNSRQYAEIMNESYALTNREAPFKDLNAPLTNTDWVKAITQPSFRQDITLGVSGGSPKSSYYISGNYLLERGTIINSDNNRASLRANINTDINDWYTLKGQLSFVRQKSNRAITSARAWPNSGGLLDGLKAPPTIELNYLGFNSSGIPGYSGYYFANPYNELTSKTDVSQNDYSVINLENWFKIVKGLQLVVSLGTNQNLTRRQVFLPPTTAEGYASKGSGSSSMANTYSYNVNAYFLYEKNFAEKHYLNTTLGGEYNNQSFEQLNTISSGYAIPAFGVDNIGSAQNQSIGSFKETRTLQSAFVRVNYSFKSKYVLNTSLRLDGASPFAENKKYGLFPAVALAWNLNEEAFMKNVKFVSNAKFRVSYGETGSQAIGPYSSLTQFYSGFYQYGQEGAIGTSLYSTTIGNPNLSWERTRQLNAGLDFNSANDRFVFSFDFYNKRTLGLLQPRTLPSQSGVSTILDNYGSMENRGVEVSVQANIIQKKNLVWSSRLNVSRNINTLLDLGERKTPDYVNISGNLLGGTSGILIPGQQVGQFYGLRVIGLAQPSDFTNEGTPQYPYAILSDQIPGTWKYQDLNNDGKIDANDRQVIGKSNPDFIFGWTNDFTWKNLSVTAFFTGSVGNDVLNLTRFYLNNGLLDYQGVIFNQTEDWYFNRWTADRPHNNVRYPSTQRGISSSDINSAILEDGSFVRLKMLTISYGFPKIGPVKNPRLFVTGTNLFTLTKYTGFDPEVSSFNQSLLQQGIDYGAYPAQKSFTIGLSCNF</sequence>
<keyword evidence="6 8" id="KW-0472">Membrane</keyword>
<evidence type="ECO:0000256" key="7">
    <source>
        <dbReference type="ARBA" id="ARBA00023237"/>
    </source>
</evidence>
<dbReference type="InterPro" id="IPR037066">
    <property type="entry name" value="Plug_dom_sf"/>
</dbReference>
<feature type="domain" description="TonB-dependent receptor plug" evidence="12">
    <location>
        <begin position="250"/>
        <end position="372"/>
    </location>
</feature>
<keyword evidence="4 8" id="KW-0812">Transmembrane</keyword>
<keyword evidence="3 8" id="KW-1134">Transmembrane beta strand</keyword>
<dbReference type="EMBL" id="PTRA01000001">
    <property type="protein sequence ID" value="PQA59906.1"/>
    <property type="molecule type" value="Genomic_DNA"/>
</dbReference>
<evidence type="ECO:0000256" key="8">
    <source>
        <dbReference type="PROSITE-ProRule" id="PRU01360"/>
    </source>
</evidence>
<keyword evidence="5 9" id="KW-0798">TonB box</keyword>
<name>A0A2S7IQF5_9BACT</name>
<dbReference type="OrthoDB" id="9768177at2"/>
<feature type="domain" description="TonB-dependent receptor-like beta-barrel" evidence="11">
    <location>
        <begin position="543"/>
        <end position="927"/>
    </location>
</feature>
<feature type="region of interest" description="Disordered" evidence="10">
    <location>
        <begin position="82"/>
        <end position="145"/>
    </location>
</feature>
<dbReference type="RefSeq" id="WP_104711748.1">
    <property type="nucleotide sequence ID" value="NZ_PTRA01000001.1"/>
</dbReference>
<dbReference type="InterPro" id="IPR023997">
    <property type="entry name" value="TonB-dep_OMP_SusC/RagA_CS"/>
</dbReference>
<dbReference type="FunFam" id="2.170.130.10:FF:000008">
    <property type="entry name" value="SusC/RagA family TonB-linked outer membrane protein"/>
    <property type="match status" value="1"/>
</dbReference>
<organism evidence="13 14">
    <name type="scientific">Siphonobacter curvatus</name>
    <dbReference type="NCBI Taxonomy" id="2094562"/>
    <lineage>
        <taxon>Bacteria</taxon>
        <taxon>Pseudomonadati</taxon>
        <taxon>Bacteroidota</taxon>
        <taxon>Cytophagia</taxon>
        <taxon>Cytophagales</taxon>
        <taxon>Cytophagaceae</taxon>
        <taxon>Siphonobacter</taxon>
    </lineage>
</organism>
<gene>
    <name evidence="13" type="ORF">C5O19_09870</name>
</gene>
<keyword evidence="7 8" id="KW-0998">Cell outer membrane</keyword>
<dbReference type="Gene3D" id="2.170.130.10">
    <property type="entry name" value="TonB-dependent receptor, plug domain"/>
    <property type="match status" value="1"/>
</dbReference>
<dbReference type="Gene3D" id="2.60.40.1120">
    <property type="entry name" value="Carboxypeptidase-like, regulatory domain"/>
    <property type="match status" value="1"/>
</dbReference>
<evidence type="ECO:0000256" key="9">
    <source>
        <dbReference type="RuleBase" id="RU003357"/>
    </source>
</evidence>
<evidence type="ECO:0000256" key="2">
    <source>
        <dbReference type="ARBA" id="ARBA00022448"/>
    </source>
</evidence>
<dbReference type="InterPro" id="IPR000531">
    <property type="entry name" value="Beta-barrel_TonB"/>
</dbReference>
<dbReference type="InterPro" id="IPR008969">
    <property type="entry name" value="CarboxyPept-like_regulatory"/>
</dbReference>
<dbReference type="PROSITE" id="PS52016">
    <property type="entry name" value="TONB_DEPENDENT_REC_3"/>
    <property type="match status" value="1"/>
</dbReference>
<dbReference type="NCBIfam" id="TIGR04056">
    <property type="entry name" value="OMP_RagA_SusC"/>
    <property type="match status" value="1"/>
</dbReference>
<dbReference type="SUPFAM" id="SSF49464">
    <property type="entry name" value="Carboxypeptidase regulatory domain-like"/>
    <property type="match status" value="1"/>
</dbReference>
<evidence type="ECO:0000256" key="4">
    <source>
        <dbReference type="ARBA" id="ARBA00022692"/>
    </source>
</evidence>